<keyword evidence="2" id="KW-1185">Reference proteome</keyword>
<accession>A0A6G1LGQ0</accession>
<evidence type="ECO:0000313" key="1">
    <source>
        <dbReference type="EMBL" id="KAF2771749.1"/>
    </source>
</evidence>
<dbReference type="EMBL" id="ML995818">
    <property type="protein sequence ID" value="KAF2771749.1"/>
    <property type="molecule type" value="Genomic_DNA"/>
</dbReference>
<dbReference type="AlphaFoldDB" id="A0A6G1LGQ0"/>
<gene>
    <name evidence="1" type="ORF">EJ03DRAFT_24625</name>
</gene>
<reference evidence="1" key="1">
    <citation type="journal article" date="2020" name="Stud. Mycol.">
        <title>101 Dothideomycetes genomes: a test case for predicting lifestyles and emergence of pathogens.</title>
        <authorList>
            <person name="Haridas S."/>
            <person name="Albert R."/>
            <person name="Binder M."/>
            <person name="Bloem J."/>
            <person name="Labutti K."/>
            <person name="Salamov A."/>
            <person name="Andreopoulos B."/>
            <person name="Baker S."/>
            <person name="Barry K."/>
            <person name="Bills G."/>
            <person name="Bluhm B."/>
            <person name="Cannon C."/>
            <person name="Castanera R."/>
            <person name="Culley D."/>
            <person name="Daum C."/>
            <person name="Ezra D."/>
            <person name="Gonzalez J."/>
            <person name="Henrissat B."/>
            <person name="Kuo A."/>
            <person name="Liang C."/>
            <person name="Lipzen A."/>
            <person name="Lutzoni F."/>
            <person name="Magnuson J."/>
            <person name="Mondo S."/>
            <person name="Nolan M."/>
            <person name="Ohm R."/>
            <person name="Pangilinan J."/>
            <person name="Park H.-J."/>
            <person name="Ramirez L."/>
            <person name="Alfaro M."/>
            <person name="Sun H."/>
            <person name="Tritt A."/>
            <person name="Yoshinaga Y."/>
            <person name="Zwiers L.-H."/>
            <person name="Turgeon B."/>
            <person name="Goodwin S."/>
            <person name="Spatafora J."/>
            <person name="Crous P."/>
            <person name="Grigoriev I."/>
        </authorList>
    </citation>
    <scope>NUCLEOTIDE SEQUENCE</scope>
    <source>
        <strain evidence="1">CBS 116005</strain>
    </source>
</reference>
<dbReference type="Proteomes" id="UP000799436">
    <property type="component" value="Unassembled WGS sequence"/>
</dbReference>
<sequence>MNVVVAWAVTIHTGVITQDDRYCFEEVARLGATSDVFLLKSNAPIWSTREDAAALCGSGWSVKALCVSHRRSARYMGALSWIPLIGLPRTVHIT</sequence>
<name>A0A6G1LGQ0_9PEZI</name>
<protein>
    <submittedName>
        <fullName evidence="1">Uncharacterized protein</fullName>
    </submittedName>
</protein>
<organism evidence="1 2">
    <name type="scientific">Teratosphaeria nubilosa</name>
    <dbReference type="NCBI Taxonomy" id="161662"/>
    <lineage>
        <taxon>Eukaryota</taxon>
        <taxon>Fungi</taxon>
        <taxon>Dikarya</taxon>
        <taxon>Ascomycota</taxon>
        <taxon>Pezizomycotina</taxon>
        <taxon>Dothideomycetes</taxon>
        <taxon>Dothideomycetidae</taxon>
        <taxon>Mycosphaerellales</taxon>
        <taxon>Teratosphaeriaceae</taxon>
        <taxon>Teratosphaeria</taxon>
    </lineage>
</organism>
<evidence type="ECO:0000313" key="2">
    <source>
        <dbReference type="Proteomes" id="UP000799436"/>
    </source>
</evidence>
<proteinExistence type="predicted"/>